<dbReference type="EMBL" id="JACTVA010000024">
    <property type="protein sequence ID" value="MBC9207965.1"/>
    <property type="molecule type" value="Genomic_DNA"/>
</dbReference>
<evidence type="ECO:0000313" key="1">
    <source>
        <dbReference type="EMBL" id="MBC9207965.1"/>
    </source>
</evidence>
<dbReference type="Proteomes" id="UP000626026">
    <property type="component" value="Unassembled WGS sequence"/>
</dbReference>
<keyword evidence="2" id="KW-1185">Reference proteome</keyword>
<gene>
    <name evidence="1" type="ORF">IBL26_14060</name>
</gene>
<sequence length="68" mass="7801">MQAELSDAELDELWQRHLEGHPLPADVTAHATIRGPQLIISLPPARTFWTRQEQPRQSRAWHKVLVLG</sequence>
<organism evidence="1 2">
    <name type="scientific">Teichococcus aerophilus</name>
    <dbReference type="NCBI Taxonomy" id="1224513"/>
    <lineage>
        <taxon>Bacteria</taxon>
        <taxon>Pseudomonadati</taxon>
        <taxon>Pseudomonadota</taxon>
        <taxon>Alphaproteobacteria</taxon>
        <taxon>Acetobacterales</taxon>
        <taxon>Roseomonadaceae</taxon>
        <taxon>Roseomonas</taxon>
    </lineage>
</organism>
<accession>A0ABR7RMX4</accession>
<proteinExistence type="predicted"/>
<protein>
    <submittedName>
        <fullName evidence="1">Uncharacterized protein</fullName>
    </submittedName>
</protein>
<evidence type="ECO:0000313" key="2">
    <source>
        <dbReference type="Proteomes" id="UP000626026"/>
    </source>
</evidence>
<dbReference type="RefSeq" id="WP_187785129.1">
    <property type="nucleotide sequence ID" value="NZ_JACTVA010000024.1"/>
</dbReference>
<name>A0ABR7RMX4_9PROT</name>
<comment type="caution">
    <text evidence="1">The sequence shown here is derived from an EMBL/GenBank/DDBJ whole genome shotgun (WGS) entry which is preliminary data.</text>
</comment>
<reference evidence="1 2" key="1">
    <citation type="journal article" date="2013" name="Int. J. Syst. Evol. Microbiol.">
        <title>Roseomonas aerophila sp. nov., isolated from air.</title>
        <authorList>
            <person name="Kim S.J."/>
            <person name="Weon H.Y."/>
            <person name="Ahn J.H."/>
            <person name="Hong S.B."/>
            <person name="Seok S.J."/>
            <person name="Whang K.S."/>
            <person name="Kwon S.W."/>
        </authorList>
    </citation>
    <scope>NUCLEOTIDE SEQUENCE [LARGE SCALE GENOMIC DNA]</scope>
    <source>
        <strain evidence="1 2">NBRC 108923</strain>
    </source>
</reference>